<accession>A0A4R8MD07</accession>
<dbReference type="GO" id="GO:0016805">
    <property type="term" value="F:dipeptidase activity"/>
    <property type="evidence" value="ECO:0007669"/>
    <property type="project" value="UniProtKB-KW"/>
</dbReference>
<dbReference type="GO" id="GO:0006508">
    <property type="term" value="P:proteolysis"/>
    <property type="evidence" value="ECO:0007669"/>
    <property type="project" value="UniProtKB-KW"/>
</dbReference>
<gene>
    <name evidence="10" type="ORF">C8D99_105118</name>
</gene>
<dbReference type="InterPro" id="IPR010964">
    <property type="entry name" value="M20A_pepV-rel"/>
</dbReference>
<keyword evidence="4" id="KW-0479">Metal-binding</keyword>
<dbReference type="SUPFAM" id="SSF55031">
    <property type="entry name" value="Bacterial exopeptidase dimerisation domain"/>
    <property type="match status" value="1"/>
</dbReference>
<evidence type="ECO:0000256" key="2">
    <source>
        <dbReference type="ARBA" id="ARBA00006247"/>
    </source>
</evidence>
<comment type="cofactor">
    <cofactor evidence="1">
        <name>Zn(2+)</name>
        <dbReference type="ChEBI" id="CHEBI:29105"/>
    </cofactor>
</comment>
<keyword evidence="5" id="KW-0378">Hydrolase</keyword>
<proteinExistence type="inferred from homology"/>
<dbReference type="EMBL" id="SORI01000005">
    <property type="protein sequence ID" value="TDY61705.1"/>
    <property type="molecule type" value="Genomic_DNA"/>
</dbReference>
<comment type="caution">
    <text evidence="10">The sequence shown here is derived from an EMBL/GenBank/DDBJ whole genome shotgun (WGS) entry which is preliminary data.</text>
</comment>
<keyword evidence="3" id="KW-0645">Protease</keyword>
<organism evidence="10 11">
    <name type="scientific">Aminivibrio pyruvatiphilus</name>
    <dbReference type="NCBI Taxonomy" id="1005740"/>
    <lineage>
        <taxon>Bacteria</taxon>
        <taxon>Thermotogati</taxon>
        <taxon>Synergistota</taxon>
        <taxon>Synergistia</taxon>
        <taxon>Synergistales</taxon>
        <taxon>Aminobacteriaceae</taxon>
        <taxon>Aminivibrio</taxon>
    </lineage>
</organism>
<feature type="domain" description="Peptidase M20 dimerisation" evidence="9">
    <location>
        <begin position="256"/>
        <end position="320"/>
    </location>
</feature>
<keyword evidence="8" id="KW-0482">Metalloprotease</keyword>
<dbReference type="Gene3D" id="3.40.630.10">
    <property type="entry name" value="Zn peptidases"/>
    <property type="match status" value="1"/>
</dbReference>
<dbReference type="PROSITE" id="PS00758">
    <property type="entry name" value="ARGE_DAPE_CPG2_1"/>
    <property type="match status" value="1"/>
</dbReference>
<dbReference type="Proteomes" id="UP000295066">
    <property type="component" value="Unassembled WGS sequence"/>
</dbReference>
<dbReference type="GO" id="GO:0008270">
    <property type="term" value="F:zinc ion binding"/>
    <property type="evidence" value="ECO:0007669"/>
    <property type="project" value="InterPro"/>
</dbReference>
<name>A0A4R8MD07_9BACT</name>
<dbReference type="Pfam" id="PF07687">
    <property type="entry name" value="M20_dimer"/>
    <property type="match status" value="1"/>
</dbReference>
<dbReference type="PANTHER" id="PTHR43808:SF31">
    <property type="entry name" value="N-ACETYL-L-CITRULLINE DEACETYLASE"/>
    <property type="match status" value="1"/>
</dbReference>
<dbReference type="AlphaFoldDB" id="A0A4R8MD07"/>
<evidence type="ECO:0000259" key="9">
    <source>
        <dbReference type="Pfam" id="PF07687"/>
    </source>
</evidence>
<dbReference type="SUPFAM" id="SSF53187">
    <property type="entry name" value="Zn-dependent exopeptidases"/>
    <property type="match status" value="1"/>
</dbReference>
<dbReference type="InterPro" id="IPR001261">
    <property type="entry name" value="ArgE/DapE_CS"/>
</dbReference>
<dbReference type="GO" id="GO:0008777">
    <property type="term" value="F:acetylornithine deacetylase activity"/>
    <property type="evidence" value="ECO:0007669"/>
    <property type="project" value="TreeGrafter"/>
</dbReference>
<evidence type="ECO:0000256" key="4">
    <source>
        <dbReference type="ARBA" id="ARBA00022723"/>
    </source>
</evidence>
<dbReference type="InterPro" id="IPR050072">
    <property type="entry name" value="Peptidase_M20A"/>
</dbReference>
<keyword evidence="6" id="KW-0862">Zinc</keyword>
<dbReference type="GO" id="GO:0008237">
    <property type="term" value="F:metallopeptidase activity"/>
    <property type="evidence" value="ECO:0007669"/>
    <property type="project" value="UniProtKB-KW"/>
</dbReference>
<evidence type="ECO:0000313" key="10">
    <source>
        <dbReference type="EMBL" id="TDY61705.1"/>
    </source>
</evidence>
<dbReference type="OrthoDB" id="9761532at2"/>
<dbReference type="InterPro" id="IPR011650">
    <property type="entry name" value="Peptidase_M20_dimer"/>
</dbReference>
<dbReference type="NCBIfam" id="TIGR01887">
    <property type="entry name" value="dipeptidaselike"/>
    <property type="match status" value="1"/>
</dbReference>
<evidence type="ECO:0000256" key="7">
    <source>
        <dbReference type="ARBA" id="ARBA00022997"/>
    </source>
</evidence>
<dbReference type="GO" id="GO:0006526">
    <property type="term" value="P:L-arginine biosynthetic process"/>
    <property type="evidence" value="ECO:0007669"/>
    <property type="project" value="TreeGrafter"/>
</dbReference>
<evidence type="ECO:0000256" key="5">
    <source>
        <dbReference type="ARBA" id="ARBA00022801"/>
    </source>
</evidence>
<keyword evidence="11" id="KW-1185">Reference proteome</keyword>
<dbReference type="InterPro" id="IPR036264">
    <property type="entry name" value="Bact_exopeptidase_dim_dom"/>
</dbReference>
<protein>
    <submittedName>
        <fullName evidence="10">Succinyl-diaminopimelate desuccinylase</fullName>
    </submittedName>
</protein>
<evidence type="ECO:0000256" key="8">
    <source>
        <dbReference type="ARBA" id="ARBA00023049"/>
    </source>
</evidence>
<dbReference type="Pfam" id="PF01546">
    <property type="entry name" value="Peptidase_M20"/>
    <property type="match status" value="1"/>
</dbReference>
<dbReference type="InterPro" id="IPR002933">
    <property type="entry name" value="Peptidase_M20"/>
</dbReference>
<evidence type="ECO:0000256" key="6">
    <source>
        <dbReference type="ARBA" id="ARBA00022833"/>
    </source>
</evidence>
<reference evidence="10 11" key="1">
    <citation type="submission" date="2019-03" db="EMBL/GenBank/DDBJ databases">
        <title>Genomic Encyclopedia of Type Strains, Phase IV (KMG-IV): sequencing the most valuable type-strain genomes for metagenomic binning, comparative biology and taxonomic classification.</title>
        <authorList>
            <person name="Goeker M."/>
        </authorList>
    </citation>
    <scope>NUCLEOTIDE SEQUENCE [LARGE SCALE GENOMIC DNA]</scope>
    <source>
        <strain evidence="10 11">DSM 25964</strain>
    </source>
</reference>
<keyword evidence="7" id="KW-0224">Dipeptidase</keyword>
<dbReference type="Gene3D" id="3.30.70.360">
    <property type="match status" value="2"/>
</dbReference>
<sequence>MLSEKIDAMKDELVAAIQEAVRIKSVGGEPSEGAPYGEGPRKCLDWTLAFAEQMGFRTKNVDNVAGWAEMGEGDEMVALLGHLDVVPEGKGWTVDPWGGELKDGMVWGRGVLDNKGPVIIGLFAAKAIFDAGLKLKRRVRVIFGTNEEQGSKCMKRYVELGEDLPSAGFTPDAEYPIIHAEKGIVTYTVSLPFAPSGEMKITSLEGGVAANVVMAEVTAVIEDSRTECRQRITAAASAWKGPEGSSLSSDDDGSRVTLVMKGHPAHGSTPEKGINALACLADFMAGLKLKGEQGEFFSAFSRLAGFETDGKSLGVAMADEVSGPLTACVGVVKAEKDRVSFTINMRYPVTAKEEAVTGPIEETFRKNGLAVEKVSKANPLYMPPESRLIQALQKVYTEETGQEATLLAIGGGTYAKTMPNVVAFGPVFPGQDYTIHEEDERWSVEDIMKNAHIMAKVLVELAQVRE</sequence>
<dbReference type="RefSeq" id="WP_133957151.1">
    <property type="nucleotide sequence ID" value="NZ_SORI01000005.1"/>
</dbReference>
<dbReference type="PANTHER" id="PTHR43808">
    <property type="entry name" value="ACETYLORNITHINE DEACETYLASE"/>
    <property type="match status" value="1"/>
</dbReference>
<dbReference type="CDD" id="cd03888">
    <property type="entry name" value="M20_PepV"/>
    <property type="match status" value="1"/>
</dbReference>
<evidence type="ECO:0000256" key="3">
    <source>
        <dbReference type="ARBA" id="ARBA00022670"/>
    </source>
</evidence>
<evidence type="ECO:0000313" key="11">
    <source>
        <dbReference type="Proteomes" id="UP000295066"/>
    </source>
</evidence>
<dbReference type="NCBIfam" id="NF005591">
    <property type="entry name" value="PRK07318.1"/>
    <property type="match status" value="1"/>
</dbReference>
<comment type="similarity">
    <text evidence="2">Belongs to the peptidase M20A family.</text>
</comment>
<evidence type="ECO:0000256" key="1">
    <source>
        <dbReference type="ARBA" id="ARBA00001947"/>
    </source>
</evidence>